<dbReference type="VEuPathDB" id="FungiDB:C5L36_0C10850"/>
<feature type="region of interest" description="Disordered" evidence="8">
    <location>
        <begin position="1593"/>
        <end position="1625"/>
    </location>
</feature>
<keyword evidence="7" id="KW-0072">Autophagy</keyword>
<feature type="domain" description="Sec16 Sec23-binding" evidence="9">
    <location>
        <begin position="1128"/>
        <end position="1389"/>
    </location>
</feature>
<accession>A0A1V2LU10</accession>
<name>A0A1V2LU10_PICKU</name>
<dbReference type="Gene3D" id="1.20.58.940">
    <property type="match status" value="1"/>
</dbReference>
<evidence type="ECO:0000256" key="6">
    <source>
        <dbReference type="ARBA" id="ARBA00024687"/>
    </source>
</evidence>
<feature type="region of interest" description="Disordered" evidence="8">
    <location>
        <begin position="630"/>
        <end position="685"/>
    </location>
</feature>
<feature type="compositionally biased region" description="Basic and acidic residues" evidence="8">
    <location>
        <begin position="1751"/>
        <end position="1779"/>
    </location>
</feature>
<evidence type="ECO:0000256" key="5">
    <source>
        <dbReference type="ARBA" id="ARBA00022892"/>
    </source>
</evidence>
<reference evidence="12" key="1">
    <citation type="journal article" date="2017" name="Genome Announc.">
        <title>Genome sequences of Cyberlindnera fabianii 65, Pichia kudriavzevii 129, and Saccharomyces cerevisiae 131 isolated from fermented masau fruits in Zimbabwe.</title>
        <authorList>
            <person name="van Rijswijck I.M.H."/>
            <person name="Derks M.F.L."/>
            <person name="Abee T."/>
            <person name="de Ridder D."/>
            <person name="Smid E.J."/>
        </authorList>
    </citation>
    <scope>NUCLEOTIDE SEQUENCE [LARGE SCALE GENOMIC DNA]</scope>
    <source>
        <strain evidence="12">129</strain>
    </source>
</reference>
<dbReference type="GO" id="GO:0006914">
    <property type="term" value="P:autophagy"/>
    <property type="evidence" value="ECO:0007669"/>
    <property type="project" value="UniProtKB-KW"/>
</dbReference>
<feature type="compositionally biased region" description="Basic and acidic residues" evidence="8">
    <location>
        <begin position="2120"/>
        <end position="2159"/>
    </location>
</feature>
<comment type="similarity">
    <text evidence="2 7">Belongs to the SEC16 family.</text>
</comment>
<feature type="compositionally biased region" description="Acidic residues" evidence="8">
    <location>
        <begin position="2110"/>
        <end position="2119"/>
    </location>
</feature>
<feature type="compositionally biased region" description="Low complexity" evidence="8">
    <location>
        <begin position="902"/>
        <end position="912"/>
    </location>
</feature>
<dbReference type="Pfam" id="PF12931">
    <property type="entry name" value="TPR_Sec16"/>
    <property type="match status" value="1"/>
</dbReference>
<dbReference type="GO" id="GO:0005789">
    <property type="term" value="C:endoplasmic reticulum membrane"/>
    <property type="evidence" value="ECO:0007669"/>
    <property type="project" value="UniProtKB-SubCell"/>
</dbReference>
<gene>
    <name evidence="11" type="ORF">BOH78_1225</name>
</gene>
<feature type="region of interest" description="Disordered" evidence="8">
    <location>
        <begin position="927"/>
        <end position="959"/>
    </location>
</feature>
<keyword evidence="3 7" id="KW-0813">Transport</keyword>
<sequence length="2302" mass="251972">MAKSGKGKKNKSKNKGKNPNSKSNAKNTAATDSALEKSSNNQELIDKEQQGLQFASDCNDASEDGAVSKTLQLHSETEDDARRDDDSRAKNDTVSNTVNSDVISGDSELYPELQVQSNSADNENMKILEIVPSIDNESTKVNPNVEVALSELEKEKINDNISEAEVSVVQTSPDEIAADFSSNVSKLDHAEINNENTKHEPDLNGVISETTTTQGSNENRTTIDAVAVENKNAENILHKTNQEACETHSDATEPNMQLNSNVDSMSWEQADIDSVTDTINEVSNGEDSKGNHMSQQAEVKEVQHVAEQTVNKAHDVSDIFGNQPSSHDEIMPWDHTAPQDLMPWEQETNENGVNLTESVHDGNQCSATLKLGKGDETTVIIDKEDTFYSKNNASNVLGAVGLHQNSNAVSECLPDSSTEFKDKTDKGTICDRTPKSGNEDSKFAFLEEDDLTEVPNKAEVALDGAANSSAEGKLDKFEFLEEDDELLLDDIMDDDLLEAEEPATNSADLTNDTVVITEDITQKATKYLPEHSQPSIPTLSHSTYTPNMATYSQFSNPHQSLAHELNEEKKRSDAYDFPQDLLKKSLPKPAKEVKQNVYTQIESSLLAQKSNPFHPPSSASISLGERIASGGSDGYTTSSLPPLPIARQGSRYSSQMSSPQNSNSKLNSPQNKFAPTVSSSSSSKNFFEELPLPKIERKKVKNPYANIELSNNSRMSQEIPSQQPNVKSASSLYINKQANPYAPSPLQDQHNLPTAAPNIKYQVPQNSTAIPSNNLPPLKKTSNPYAPAAAGGHIRQLSTTTPADLENIKPNIIPVPMKSPLSLSNSQPGINSPITSNVPNTGYNQFHNPHRNVSNRYAPPLAQEPINEQLSQQQFHHQTTAPSGESQVLTQQSHKRANSFGRPRNNSRNRVSVSSINEVYGSNIVTSNATSTGKRKTMTLPPNSVKGKNYMQPSSSFTPAPTVINPENLVRRQWPLFCFSAEGKAVSMIPKFDGYGHINCNIKVLDIGSHLKLNPLDRSFPGPLNKSKTKKKDVIKWLDEKISSNFEDVEALIWKCLKAMVEMIEKPGDFTNEAYVKRISSILNPDLNVSSGMNNTFDIIELTRTVQSFAPNKPCNAFSLDNSGLSAIHGMLKVGDKKSALQYAIAEGDWTIALLVANLMGPIAFAQTIKLYSTTHFPSNPLGDDLSFFVQSASKDGFSPEQMKGKEKWLIDNFKIVIPFIIMDNVEYGPILLQLGENLVASGFRAYGKLALILSGLPLIPKSLSNLHLSFSDMVCEEIYEYILLSSGNVPPNFAQGFAHLIPVKIHHASYLADIGSFMEAKRYVDTTQVLINSKQFFCEPATIVAQNALNGRLAQVGTGWLSSKLSRPQLDRVWTTLDKSFNKFVSGEDVPPPTVQQDGVFSKFTSPATLSRAASTLDLSDVKNSMTNIPNNITSSPAYLPGMNRTPTEHGSVLYGAPANTSIRNAYAPPSKYTETVRLLDETYDTVSNSAIPQSTTNYNNTEISETLAKATQCGKIINELEANPYAPPPRKHSNHDLGESYSMLQKAEYTPPNKGMLSKKASRSPYNPYEPQIESFVDQVPSGATQSITEHLNRAHPASSISSSSGNRNLESPSVPSIPMQKKYTFPPQSAAITDQKQLSHVSATFRQEASDLPPLSGSITVAETAISTDLSENLSLDKVVSSGNMADIYDNKLQADKLRSESQAFIEPVLAVNEERNGVSIVRRGSQNSVEALNMDPVEHMLEDDHKQDMVDGRPDPVGDVIDNGHDDNSKAKPENENDEQAADHLSFNRVKPENTAVSETASGSSMLPVSGGDNKETYQNHEFSEAINSETNISDSIINAKSNTTGNDIGHESLVEAHDATESDTKNEDSLDEAPKVTPDEKVEDMTQKPIDALVHPSTPKDIAPRRATINRYGPPGNSTNPRKKPVNPYASAYTPKTHSHKSTYAPPAETASQELKATASLDTGIPSDLSGFDMFSYGGYTIPKPTAPQPDSPNKTENGEGEKMGISETSIDTENATTDSALNDGTNDVSAVSEESSFVPTYNPPKQTGMRSRLETSTHQNNLTDIFVEPSPFGKRKLSIPASPIHMFTEEKRYVAEDTGVYYDDVIEDSDEEADVKQKREEEEEKMKKEAEEKARKEKEEEDLKRKKEQESKKTGNNKGESGWFSWLGKKSDKPKPIKAKLGEENSFYYDEKLKRWINKKAPLDEQLEASKPPPPPMKKNAVTNPSTPLTPKPKHGSSSLTATSASSPSPDIYAPTPVKKGDDIDSLLKMSGAGGPPKRGARRGPRRGYVDVMSQK</sequence>
<evidence type="ECO:0000256" key="8">
    <source>
        <dbReference type="SAM" id="MobiDB-lite"/>
    </source>
</evidence>
<feature type="region of interest" description="Disordered" evidence="8">
    <location>
        <begin position="314"/>
        <end position="335"/>
    </location>
</feature>
<feature type="compositionally biased region" description="Basic residues" evidence="8">
    <location>
        <begin position="1"/>
        <end position="16"/>
    </location>
</feature>
<feature type="compositionally biased region" description="Polar residues" evidence="8">
    <location>
        <begin position="207"/>
        <end position="216"/>
    </location>
</feature>
<dbReference type="PANTHER" id="PTHR13402">
    <property type="entry name" value="RGPR-RELATED"/>
    <property type="match status" value="1"/>
</dbReference>
<keyword evidence="7" id="KW-0653">Protein transport</keyword>
<feature type="region of interest" description="Disordered" evidence="8">
    <location>
        <begin position="871"/>
        <end position="912"/>
    </location>
</feature>
<dbReference type="Pfam" id="PF12932">
    <property type="entry name" value="Sec16"/>
    <property type="match status" value="1"/>
</dbReference>
<dbReference type="EMBL" id="MQVM01000004">
    <property type="protein sequence ID" value="ONH76459.1"/>
    <property type="molecule type" value="Genomic_DNA"/>
</dbReference>
<dbReference type="GO" id="GO:0016192">
    <property type="term" value="P:vesicle-mediated transport"/>
    <property type="evidence" value="ECO:0007669"/>
    <property type="project" value="UniProtKB-KW"/>
</dbReference>
<comment type="function">
    <text evidence="6 7">Involved in the initiation of assembly of the COPII coat required for the formation of transport vesicles from the endoplasmic reticulum (ER) and the selection of cargo molecules. Also involved in autophagy.</text>
</comment>
<dbReference type="GO" id="GO:0007030">
    <property type="term" value="P:Golgi organization"/>
    <property type="evidence" value="ECO:0007669"/>
    <property type="project" value="TreeGrafter"/>
</dbReference>
<feature type="region of interest" description="Disordered" evidence="8">
    <location>
        <begin position="1985"/>
        <end position="2063"/>
    </location>
</feature>
<keyword evidence="7" id="KW-0472">Membrane</keyword>
<feature type="compositionally biased region" description="Polar residues" evidence="8">
    <location>
        <begin position="2012"/>
        <end position="2063"/>
    </location>
</feature>
<proteinExistence type="inferred from homology"/>
<organism evidence="11 12">
    <name type="scientific">Pichia kudriavzevii</name>
    <name type="common">Yeast</name>
    <name type="synonym">Issatchenkia orientalis</name>
    <dbReference type="NCBI Taxonomy" id="4909"/>
    <lineage>
        <taxon>Eukaryota</taxon>
        <taxon>Fungi</taxon>
        <taxon>Dikarya</taxon>
        <taxon>Ascomycota</taxon>
        <taxon>Saccharomycotina</taxon>
        <taxon>Pichiomycetes</taxon>
        <taxon>Pichiales</taxon>
        <taxon>Pichiaceae</taxon>
        <taxon>Pichia</taxon>
    </lineage>
</organism>
<dbReference type="InterPro" id="IPR024298">
    <property type="entry name" value="Sec16_Sec23-bd"/>
</dbReference>
<feature type="compositionally biased region" description="Polar residues" evidence="8">
    <location>
        <begin position="871"/>
        <end position="892"/>
    </location>
</feature>
<feature type="compositionally biased region" description="Basic and acidic residues" evidence="8">
    <location>
        <begin position="1862"/>
        <end position="1891"/>
    </location>
</feature>
<evidence type="ECO:0000259" key="10">
    <source>
        <dbReference type="Pfam" id="PF12932"/>
    </source>
</evidence>
<comment type="caution">
    <text evidence="11">The sequence shown here is derived from an EMBL/GenBank/DDBJ whole genome shotgun (WGS) entry which is preliminary data.</text>
</comment>
<dbReference type="PANTHER" id="PTHR13402:SF6">
    <property type="entry name" value="SECRETORY 16, ISOFORM I"/>
    <property type="match status" value="1"/>
</dbReference>
<feature type="compositionally biased region" description="Polar residues" evidence="8">
    <location>
        <begin position="1608"/>
        <end position="1617"/>
    </location>
</feature>
<feature type="region of interest" description="Disordered" evidence="8">
    <location>
        <begin position="196"/>
        <end position="216"/>
    </location>
</feature>
<dbReference type="Proteomes" id="UP000189274">
    <property type="component" value="Unassembled WGS sequence"/>
</dbReference>
<dbReference type="InterPro" id="IPR024340">
    <property type="entry name" value="Sec16_CCD"/>
</dbReference>
<feature type="compositionally biased region" description="Low complexity" evidence="8">
    <location>
        <begin position="2243"/>
        <end position="2256"/>
    </location>
</feature>
<evidence type="ECO:0000256" key="2">
    <source>
        <dbReference type="ARBA" id="ARBA00005927"/>
    </source>
</evidence>
<feature type="compositionally biased region" description="Basic and acidic residues" evidence="8">
    <location>
        <begin position="2175"/>
        <end position="2190"/>
    </location>
</feature>
<feature type="region of interest" description="Disordered" evidence="8">
    <location>
        <begin position="1862"/>
        <end position="1958"/>
    </location>
</feature>
<feature type="region of interest" description="Disordered" evidence="8">
    <location>
        <begin position="2110"/>
        <end position="2190"/>
    </location>
</feature>
<feature type="compositionally biased region" description="Low complexity" evidence="8">
    <location>
        <begin position="650"/>
        <end position="664"/>
    </location>
</feature>
<evidence type="ECO:0000256" key="4">
    <source>
        <dbReference type="ARBA" id="ARBA00022824"/>
    </source>
</evidence>
<protein>
    <recommendedName>
        <fullName evidence="7">Protein transport protein sec16</fullName>
    </recommendedName>
</protein>
<evidence type="ECO:0000313" key="11">
    <source>
        <dbReference type="EMBL" id="ONH76459.1"/>
    </source>
</evidence>
<feature type="compositionally biased region" description="Polar residues" evidence="8">
    <location>
        <begin position="28"/>
        <end position="43"/>
    </location>
</feature>
<evidence type="ECO:0000256" key="1">
    <source>
        <dbReference type="ARBA" id="ARBA00004397"/>
    </source>
</evidence>
<dbReference type="GO" id="GO:0070973">
    <property type="term" value="P:protein localization to endoplasmic reticulum exit site"/>
    <property type="evidence" value="ECO:0007669"/>
    <property type="project" value="TreeGrafter"/>
</dbReference>
<dbReference type="GO" id="GO:0012507">
    <property type="term" value="C:ER to Golgi transport vesicle membrane"/>
    <property type="evidence" value="ECO:0007669"/>
    <property type="project" value="TreeGrafter"/>
</dbReference>
<evidence type="ECO:0000259" key="9">
    <source>
        <dbReference type="Pfam" id="PF12931"/>
    </source>
</evidence>
<evidence type="ECO:0000256" key="3">
    <source>
        <dbReference type="ARBA" id="ARBA00022448"/>
    </source>
</evidence>
<dbReference type="GO" id="GO:0015031">
    <property type="term" value="P:protein transport"/>
    <property type="evidence" value="ECO:0007669"/>
    <property type="project" value="UniProtKB-KW"/>
</dbReference>
<feature type="region of interest" description="Disordered" evidence="8">
    <location>
        <begin position="1"/>
        <end position="106"/>
    </location>
</feature>
<feature type="compositionally biased region" description="Polar residues" evidence="8">
    <location>
        <begin position="665"/>
        <end position="677"/>
    </location>
</feature>
<feature type="compositionally biased region" description="Basic and acidic residues" evidence="8">
    <location>
        <begin position="80"/>
        <end position="91"/>
    </location>
</feature>
<keyword evidence="4 7" id="KW-0256">Endoplasmic reticulum</keyword>
<evidence type="ECO:0000256" key="7">
    <source>
        <dbReference type="RuleBase" id="RU364101"/>
    </source>
</evidence>
<feature type="region of interest" description="Disordered" evidence="8">
    <location>
        <begin position="2208"/>
        <end position="2302"/>
    </location>
</feature>
<keyword evidence="5 7" id="KW-0931">ER-Golgi transport</keyword>
<comment type="subcellular location">
    <subcellularLocation>
        <location evidence="1">Endoplasmic reticulum membrane</location>
        <topology evidence="1">Peripheral membrane protein</topology>
        <orientation evidence="1">Cytoplasmic side</orientation>
    </subcellularLocation>
</comment>
<feature type="region of interest" description="Disordered" evidence="8">
    <location>
        <begin position="1751"/>
        <end position="1821"/>
    </location>
</feature>
<feature type="domain" description="Sec16 central conserved" evidence="10">
    <location>
        <begin position="975"/>
        <end position="1045"/>
    </location>
</feature>
<evidence type="ECO:0000313" key="12">
    <source>
        <dbReference type="Proteomes" id="UP000189274"/>
    </source>
</evidence>
<feature type="compositionally biased region" description="Polar residues" evidence="8">
    <location>
        <begin position="1799"/>
        <end position="1811"/>
    </location>
</feature>
<feature type="compositionally biased region" description="Low complexity" evidence="8">
    <location>
        <begin position="17"/>
        <end position="27"/>
    </location>
</feature>
<feature type="compositionally biased region" description="Polar residues" evidence="8">
    <location>
        <begin position="92"/>
        <end position="102"/>
    </location>
</feature>
<dbReference type="GO" id="GO:0070971">
    <property type="term" value="C:endoplasmic reticulum exit site"/>
    <property type="evidence" value="ECO:0007669"/>
    <property type="project" value="TreeGrafter"/>
</dbReference>